<organism evidence="9 10">
    <name type="scientific">Rudaeicoccus suwonensis</name>
    <dbReference type="NCBI Taxonomy" id="657409"/>
    <lineage>
        <taxon>Bacteria</taxon>
        <taxon>Bacillati</taxon>
        <taxon>Actinomycetota</taxon>
        <taxon>Actinomycetes</taxon>
        <taxon>Micrococcales</taxon>
        <taxon>Dermacoccaceae</taxon>
        <taxon>Rudaeicoccus</taxon>
    </lineage>
</organism>
<dbReference type="GO" id="GO:0055085">
    <property type="term" value="P:transmembrane transport"/>
    <property type="evidence" value="ECO:0007669"/>
    <property type="project" value="InterPro"/>
</dbReference>
<evidence type="ECO:0000256" key="3">
    <source>
        <dbReference type="ARBA" id="ARBA00022475"/>
    </source>
</evidence>
<protein>
    <submittedName>
        <fullName evidence="9">Peptide/nickel transport system permease protein</fullName>
    </submittedName>
</protein>
<feature type="transmembrane region" description="Helical" evidence="7">
    <location>
        <begin position="58"/>
        <end position="80"/>
    </location>
</feature>
<evidence type="ECO:0000256" key="4">
    <source>
        <dbReference type="ARBA" id="ARBA00022692"/>
    </source>
</evidence>
<comment type="similarity">
    <text evidence="7">Belongs to the binding-protein-dependent transport system permease family.</text>
</comment>
<evidence type="ECO:0000256" key="2">
    <source>
        <dbReference type="ARBA" id="ARBA00022448"/>
    </source>
</evidence>
<keyword evidence="4 7" id="KW-0812">Transmembrane</keyword>
<sequence length="348" mass="36830">MTAGPGAGTGGDVNQVLSEVEQAHQGAAGGLPSLDGPAPQESKSPTRIAMERLRKDKVAVACAVVIVLMILMGIFAPLLAGLEGQSPTTAHYNLVGADSLPTFYTNSQHWLGVTSSTGYDVFARLVYGIRPSLLIAVGASIGSTVIGVLLGLIGGYFGGWPDKVIVWIIDFTLSLPFLLLAIALVPVTENIILGGNSEPTDSQTQTFRIVAMLFVLIFLLWGGTARLIRGEVLSLREREFIQAARALGAPTNRIIFKEVLPNLLSIFLVNFTTAVPAYVSAEAGLSYLGVGISPPTADWGLDINEAQQQMQNFALPLLVPLVALLILVLALSLLGDAVSDAFNPNTRR</sequence>
<comment type="subcellular location">
    <subcellularLocation>
        <location evidence="1 7">Cell membrane</location>
        <topology evidence="1 7">Multi-pass membrane protein</topology>
    </subcellularLocation>
</comment>
<feature type="domain" description="ABC transmembrane type-1" evidence="8">
    <location>
        <begin position="129"/>
        <end position="335"/>
    </location>
</feature>
<reference evidence="9 10" key="1">
    <citation type="submission" date="2019-06" db="EMBL/GenBank/DDBJ databases">
        <title>Sequencing the genomes of 1000 actinobacteria strains.</title>
        <authorList>
            <person name="Klenk H.-P."/>
        </authorList>
    </citation>
    <scope>NUCLEOTIDE SEQUENCE [LARGE SCALE GENOMIC DNA]</scope>
    <source>
        <strain evidence="9 10">DSM 19560</strain>
    </source>
</reference>
<evidence type="ECO:0000256" key="1">
    <source>
        <dbReference type="ARBA" id="ARBA00004651"/>
    </source>
</evidence>
<feature type="transmembrane region" description="Helical" evidence="7">
    <location>
        <begin position="133"/>
        <end position="157"/>
    </location>
</feature>
<evidence type="ECO:0000313" key="10">
    <source>
        <dbReference type="Proteomes" id="UP000318297"/>
    </source>
</evidence>
<keyword evidence="6 7" id="KW-0472">Membrane</keyword>
<evidence type="ECO:0000259" key="8">
    <source>
        <dbReference type="PROSITE" id="PS50928"/>
    </source>
</evidence>
<accession>A0A561EA86</accession>
<proteinExistence type="inferred from homology"/>
<dbReference type="EMBL" id="VIVQ01000001">
    <property type="protein sequence ID" value="TWE12509.1"/>
    <property type="molecule type" value="Genomic_DNA"/>
</dbReference>
<dbReference type="SUPFAM" id="SSF161098">
    <property type="entry name" value="MetI-like"/>
    <property type="match status" value="1"/>
</dbReference>
<feature type="transmembrane region" description="Helical" evidence="7">
    <location>
        <begin position="313"/>
        <end position="334"/>
    </location>
</feature>
<evidence type="ECO:0000256" key="5">
    <source>
        <dbReference type="ARBA" id="ARBA00022989"/>
    </source>
</evidence>
<keyword evidence="5 7" id="KW-1133">Transmembrane helix</keyword>
<gene>
    <name evidence="9" type="ORF">BKA23_1321</name>
</gene>
<name>A0A561EA86_9MICO</name>
<dbReference type="Gene3D" id="1.10.3720.10">
    <property type="entry name" value="MetI-like"/>
    <property type="match status" value="1"/>
</dbReference>
<dbReference type="InterPro" id="IPR000515">
    <property type="entry name" value="MetI-like"/>
</dbReference>
<feature type="transmembrane region" description="Helical" evidence="7">
    <location>
        <begin position="164"/>
        <end position="187"/>
    </location>
</feature>
<dbReference type="Pfam" id="PF00528">
    <property type="entry name" value="BPD_transp_1"/>
    <property type="match status" value="1"/>
</dbReference>
<evidence type="ECO:0000256" key="6">
    <source>
        <dbReference type="ARBA" id="ARBA00023136"/>
    </source>
</evidence>
<dbReference type="PANTHER" id="PTHR43386">
    <property type="entry name" value="OLIGOPEPTIDE TRANSPORT SYSTEM PERMEASE PROTEIN APPC"/>
    <property type="match status" value="1"/>
</dbReference>
<keyword evidence="3" id="KW-1003">Cell membrane</keyword>
<dbReference type="InterPro" id="IPR025966">
    <property type="entry name" value="OppC_N"/>
</dbReference>
<dbReference type="GO" id="GO:0005886">
    <property type="term" value="C:plasma membrane"/>
    <property type="evidence" value="ECO:0007669"/>
    <property type="project" value="UniProtKB-SubCell"/>
</dbReference>
<dbReference type="PROSITE" id="PS50928">
    <property type="entry name" value="ABC_TM1"/>
    <property type="match status" value="1"/>
</dbReference>
<comment type="caution">
    <text evidence="9">The sequence shown here is derived from an EMBL/GenBank/DDBJ whole genome shotgun (WGS) entry which is preliminary data.</text>
</comment>
<dbReference type="InterPro" id="IPR035906">
    <property type="entry name" value="MetI-like_sf"/>
</dbReference>
<keyword evidence="2 7" id="KW-0813">Transport</keyword>
<feature type="transmembrane region" description="Helical" evidence="7">
    <location>
        <begin position="207"/>
        <end position="228"/>
    </location>
</feature>
<dbReference type="AlphaFoldDB" id="A0A561EA86"/>
<dbReference type="Pfam" id="PF12911">
    <property type="entry name" value="OppC_N"/>
    <property type="match status" value="1"/>
</dbReference>
<dbReference type="Proteomes" id="UP000318297">
    <property type="component" value="Unassembled WGS sequence"/>
</dbReference>
<dbReference type="CDD" id="cd06261">
    <property type="entry name" value="TM_PBP2"/>
    <property type="match status" value="1"/>
</dbReference>
<evidence type="ECO:0000256" key="7">
    <source>
        <dbReference type="RuleBase" id="RU363032"/>
    </source>
</evidence>
<evidence type="ECO:0000313" key="9">
    <source>
        <dbReference type="EMBL" id="TWE12509.1"/>
    </source>
</evidence>
<dbReference type="InterPro" id="IPR050366">
    <property type="entry name" value="BP-dependent_transpt_permease"/>
</dbReference>
<dbReference type="PANTHER" id="PTHR43386:SF1">
    <property type="entry name" value="D,D-DIPEPTIDE TRANSPORT SYSTEM PERMEASE PROTEIN DDPC-RELATED"/>
    <property type="match status" value="1"/>
</dbReference>
<keyword evidence="10" id="KW-1185">Reference proteome</keyword>